<evidence type="ECO:0000256" key="6">
    <source>
        <dbReference type="ARBA" id="ARBA00022989"/>
    </source>
</evidence>
<dbReference type="Gene3D" id="1.10.3470.10">
    <property type="entry name" value="ABC transporter involved in vitamin B12 uptake, BtuC"/>
    <property type="match status" value="2"/>
</dbReference>
<dbReference type="SUPFAM" id="SSF81345">
    <property type="entry name" value="ABC transporter involved in vitamin B12 uptake, BtuC"/>
    <property type="match status" value="2"/>
</dbReference>
<dbReference type="Proteomes" id="UP000540266">
    <property type="component" value="Plasmid pBS3d"/>
</dbReference>
<evidence type="ECO:0000256" key="2">
    <source>
        <dbReference type="ARBA" id="ARBA00007935"/>
    </source>
</evidence>
<dbReference type="InterPro" id="IPR000522">
    <property type="entry name" value="ABC_transptr_permease_BtuC"/>
</dbReference>
<comment type="subcellular location">
    <subcellularLocation>
        <location evidence="1">Cell membrane</location>
        <topology evidence="1">Multi-pass membrane protein</topology>
    </subcellularLocation>
</comment>
<keyword evidence="8" id="KW-0614">Plasmid</keyword>
<dbReference type="CDD" id="cd06550">
    <property type="entry name" value="TM_ABC_iron-siderophores_like"/>
    <property type="match status" value="2"/>
</dbReference>
<accession>A0A7X6F5V4</accession>
<dbReference type="InterPro" id="IPR037294">
    <property type="entry name" value="ABC_BtuC-like"/>
</dbReference>
<evidence type="ECO:0000256" key="5">
    <source>
        <dbReference type="ARBA" id="ARBA00022692"/>
    </source>
</evidence>
<dbReference type="GO" id="GO:0033214">
    <property type="term" value="P:siderophore-iron import into cell"/>
    <property type="evidence" value="ECO:0007669"/>
    <property type="project" value="TreeGrafter"/>
</dbReference>
<keyword evidence="5" id="KW-0812">Transmembrane</keyword>
<name>A0A7X6F5V4_9HYPH</name>
<evidence type="ECO:0000256" key="4">
    <source>
        <dbReference type="ARBA" id="ARBA00022475"/>
    </source>
</evidence>
<dbReference type="AlphaFoldDB" id="A0A7X6F5V4"/>
<dbReference type="GO" id="GO:0022857">
    <property type="term" value="F:transmembrane transporter activity"/>
    <property type="evidence" value="ECO:0007669"/>
    <property type="project" value="InterPro"/>
</dbReference>
<geneLocation type="plasmid" evidence="8 9">
    <name>pBS3d</name>
</geneLocation>
<proteinExistence type="inferred from homology"/>
<dbReference type="EMBL" id="CP064935">
    <property type="protein sequence ID" value="QPK12422.1"/>
    <property type="molecule type" value="Genomic_DNA"/>
</dbReference>
<dbReference type="RefSeq" id="WP_064829640.1">
    <property type="nucleotide sequence ID" value="NZ_CP013541.1"/>
</dbReference>
<evidence type="ECO:0000256" key="7">
    <source>
        <dbReference type="ARBA" id="ARBA00023136"/>
    </source>
</evidence>
<keyword evidence="4" id="KW-1003">Cell membrane</keyword>
<gene>
    <name evidence="8" type="primary">fhuB</name>
    <name evidence="8" type="ORF">HER27_030910</name>
</gene>
<keyword evidence="6" id="KW-1133">Transmembrane helix</keyword>
<dbReference type="Pfam" id="PF01032">
    <property type="entry name" value="FecCD"/>
    <property type="match status" value="2"/>
</dbReference>
<sequence>MTAQISRFGAPALAALLLFSGLGLALLDVLPALPHLETSGGYDAQHLLLLYSTLPRMATALITGAALALSGTILQQVLRNPLASPTTLGVSAGANLALVSVMLAFPSLTGWGRDAVALAGSAAAAFAIFSISARHGFSPFSLILSGMIIGLWCGAAAAILILTNEQYLSGIFIWGAGSLSQQSWAIPISLLPKVALLAALALLATRPLALTQLGDAGATSLGLPIKWARGFILAIAIALSALVTSAVGVIGFIGLVAPQIVRLAGARRVVSQLIWSPVAGAGLLLLTDEAIELLAPGDFVPTGAVTALLGGPILIALLPRLATATRALPGMASPKIAVGSRTTSLVLLLLGVAALATAAVFFGRAPDGSWAWLPAAAWDEILPLRLPRVAAAFGAGTVLGVTGLVLQRLTGNEMASPEVLGVSAGATLGVAAAMFAFAAPGLTIQLAFAGGGALAVLLLIFLLSARSGFGPNRVLLAGIAFGAILDAGIGVLAASGDPRGLALIRWMAGSTYFVDNNVAASAMLIALAGIIAAFLASRWLALLQLGSETASELGLRIAPARGVLFGLSAIMTAAATLVVGPLSFVGLMAPHLAHGLGLRRPSIQLLAAALIGATLLVIADWAGRMIAFPYQVPAGLISALVGAPMLLYVLRRRP</sequence>
<reference evidence="8 9" key="1">
    <citation type="submission" date="2020-11" db="EMBL/GenBank/DDBJ databases">
        <title>Indigenous Rhizobia Nodulating Common beans in Western Kenya.</title>
        <authorList>
            <person name="Wekesa C.S."/>
            <person name="Oelmueller R."/>
            <person name="Furch A.C."/>
        </authorList>
    </citation>
    <scope>NUCLEOTIDE SEQUENCE [LARGE SCALE GENOMIC DNA]</scope>
    <source>
        <strain evidence="9">BS3</strain>
        <plasmid evidence="8 9">pBS3d</plasmid>
    </source>
</reference>
<keyword evidence="3" id="KW-0813">Transport</keyword>
<evidence type="ECO:0000256" key="1">
    <source>
        <dbReference type="ARBA" id="ARBA00004651"/>
    </source>
</evidence>
<evidence type="ECO:0000313" key="8">
    <source>
        <dbReference type="EMBL" id="QPK12422.1"/>
    </source>
</evidence>
<evidence type="ECO:0000313" key="9">
    <source>
        <dbReference type="Proteomes" id="UP000540266"/>
    </source>
</evidence>
<evidence type="ECO:0000256" key="3">
    <source>
        <dbReference type="ARBA" id="ARBA00022448"/>
    </source>
</evidence>
<dbReference type="PANTHER" id="PTHR30472:SF37">
    <property type="entry name" value="FE(3+) DICITRATE TRANSPORT SYSTEM PERMEASE PROTEIN FECD-RELATED"/>
    <property type="match status" value="1"/>
</dbReference>
<comment type="similarity">
    <text evidence="2">Belongs to the binding-protein-dependent transport system permease family. FecCD subfamily.</text>
</comment>
<dbReference type="GO" id="GO:0005886">
    <property type="term" value="C:plasma membrane"/>
    <property type="evidence" value="ECO:0007669"/>
    <property type="project" value="UniProtKB-SubCell"/>
</dbReference>
<organism evidence="8 9">
    <name type="scientific">Rhizobium phaseoli</name>
    <dbReference type="NCBI Taxonomy" id="396"/>
    <lineage>
        <taxon>Bacteria</taxon>
        <taxon>Pseudomonadati</taxon>
        <taxon>Pseudomonadota</taxon>
        <taxon>Alphaproteobacteria</taxon>
        <taxon>Hyphomicrobiales</taxon>
        <taxon>Rhizobiaceae</taxon>
        <taxon>Rhizobium/Agrobacterium group</taxon>
        <taxon>Rhizobium</taxon>
    </lineage>
</organism>
<keyword evidence="7" id="KW-0472">Membrane</keyword>
<dbReference type="PANTHER" id="PTHR30472">
    <property type="entry name" value="FERRIC ENTEROBACTIN TRANSPORT SYSTEM PERMEASE PROTEIN"/>
    <property type="match status" value="1"/>
</dbReference>
<protein>
    <submittedName>
        <fullName evidence="8">Fe(3+)-hydroxamate ABC transporter permease FhuB</fullName>
    </submittedName>
</protein>
<dbReference type="NCBIfam" id="NF007866">
    <property type="entry name" value="PRK10577.1-2"/>
    <property type="match status" value="1"/>
</dbReference>